<name>A0A914ZCD7_9BILA</name>
<reference evidence="2" key="1">
    <citation type="submission" date="2022-11" db="UniProtKB">
        <authorList>
            <consortium name="WormBaseParasite"/>
        </authorList>
    </citation>
    <scope>IDENTIFICATION</scope>
</reference>
<keyword evidence="1" id="KW-1185">Reference proteome</keyword>
<accession>A0A914ZCD7</accession>
<dbReference type="Proteomes" id="UP000887577">
    <property type="component" value="Unplaced"/>
</dbReference>
<dbReference type="AlphaFoldDB" id="A0A914ZCD7"/>
<proteinExistence type="predicted"/>
<evidence type="ECO:0000313" key="2">
    <source>
        <dbReference type="WBParaSite" id="PSU_v2.g9381.t1"/>
    </source>
</evidence>
<evidence type="ECO:0000313" key="1">
    <source>
        <dbReference type="Proteomes" id="UP000887577"/>
    </source>
</evidence>
<protein>
    <submittedName>
        <fullName evidence="2">Uncharacterized protein</fullName>
    </submittedName>
</protein>
<organism evidence="1 2">
    <name type="scientific">Panagrolaimus superbus</name>
    <dbReference type="NCBI Taxonomy" id="310955"/>
    <lineage>
        <taxon>Eukaryota</taxon>
        <taxon>Metazoa</taxon>
        <taxon>Ecdysozoa</taxon>
        <taxon>Nematoda</taxon>
        <taxon>Chromadorea</taxon>
        <taxon>Rhabditida</taxon>
        <taxon>Tylenchina</taxon>
        <taxon>Panagrolaimomorpha</taxon>
        <taxon>Panagrolaimoidea</taxon>
        <taxon>Panagrolaimidae</taxon>
        <taxon>Panagrolaimus</taxon>
    </lineage>
</organism>
<dbReference type="WBParaSite" id="PSU_v2.g9381.t1">
    <property type="protein sequence ID" value="PSU_v2.g9381.t1"/>
    <property type="gene ID" value="PSU_v2.g9381"/>
</dbReference>
<sequence length="165" mass="18692">MLKKCRLNLFRSTATPDLIPTTEQECLQGAVKNEFRNYLSGIQSDIVNLKSINQTCPNSFKQFKNLYQKIQKQITASAVKAKTKLPKSVVTALTKVYTKFSLSRSKQELKNDTQKIAVIQVFLDAMDKIPATDMVKVGQIYPQLANVVQGMILYKIFIKISKNSR</sequence>